<dbReference type="GO" id="GO:0071555">
    <property type="term" value="P:cell wall organization"/>
    <property type="evidence" value="ECO:0007669"/>
    <property type="project" value="UniProtKB-KW"/>
</dbReference>
<name>A0A6J6FNA8_9ZZZZ</name>
<dbReference type="EMBL" id="CAEZUC010000056">
    <property type="protein sequence ID" value="CAB4588453.1"/>
    <property type="molecule type" value="Genomic_DNA"/>
</dbReference>
<gene>
    <name evidence="7" type="ORF">UFOPK1776_00479</name>
</gene>
<evidence type="ECO:0000256" key="5">
    <source>
        <dbReference type="ARBA" id="ARBA00023239"/>
    </source>
</evidence>
<evidence type="ECO:0000256" key="1">
    <source>
        <dbReference type="ARBA" id="ARBA00022475"/>
    </source>
</evidence>
<organism evidence="7">
    <name type="scientific">freshwater metagenome</name>
    <dbReference type="NCBI Taxonomy" id="449393"/>
    <lineage>
        <taxon>unclassified sequences</taxon>
        <taxon>metagenomes</taxon>
        <taxon>ecological metagenomes</taxon>
    </lineage>
</organism>
<dbReference type="NCBIfam" id="TIGR00247">
    <property type="entry name" value="endolytic transglycosylase MltG"/>
    <property type="match status" value="1"/>
</dbReference>
<dbReference type="GO" id="GO:0016829">
    <property type="term" value="F:lyase activity"/>
    <property type="evidence" value="ECO:0007669"/>
    <property type="project" value="UniProtKB-KW"/>
</dbReference>
<dbReference type="AlphaFoldDB" id="A0A6J6FNA8"/>
<accession>A0A6J6FNA8</accession>
<dbReference type="Pfam" id="PF02618">
    <property type="entry name" value="YceG"/>
    <property type="match status" value="1"/>
</dbReference>
<dbReference type="InterPro" id="IPR003770">
    <property type="entry name" value="MLTG-like"/>
</dbReference>
<evidence type="ECO:0000256" key="3">
    <source>
        <dbReference type="ARBA" id="ARBA00022989"/>
    </source>
</evidence>
<dbReference type="Gene3D" id="3.30.1490.480">
    <property type="entry name" value="Endolytic murein transglycosylase"/>
    <property type="match status" value="1"/>
</dbReference>
<proteinExistence type="inferred from homology"/>
<reference evidence="7" key="1">
    <citation type="submission" date="2020-05" db="EMBL/GenBank/DDBJ databases">
        <authorList>
            <person name="Chiriac C."/>
            <person name="Salcher M."/>
            <person name="Ghai R."/>
            <person name="Kavagutti S V."/>
        </authorList>
    </citation>
    <scope>NUCLEOTIDE SEQUENCE</scope>
</reference>
<evidence type="ECO:0000256" key="6">
    <source>
        <dbReference type="ARBA" id="ARBA00023316"/>
    </source>
</evidence>
<evidence type="ECO:0000256" key="4">
    <source>
        <dbReference type="ARBA" id="ARBA00023136"/>
    </source>
</evidence>
<keyword evidence="2" id="KW-0812">Transmembrane</keyword>
<evidence type="ECO:0000256" key="2">
    <source>
        <dbReference type="ARBA" id="ARBA00022692"/>
    </source>
</evidence>
<protein>
    <submittedName>
        <fullName evidence="7">Unannotated protein</fullName>
    </submittedName>
</protein>
<dbReference type="HAMAP" id="MF_02065">
    <property type="entry name" value="MltG"/>
    <property type="match status" value="1"/>
</dbReference>
<keyword evidence="1" id="KW-1003">Cell membrane</keyword>
<sequence length="331" mass="36738">MKKILGLVISVLASTLIAISFHNAFLLNDYRASSSNEKIQIIIESGDTGFDIAKKLTESGVIKASKVFYKIALNDSRAKSIAPGVHEIDTRISSISALEQLLDAKRIIGIFGFSEGLRKVEILELLSKSDSVIGKPSGTIFPSKSYGTKELEGFLFPAQYSFEPGTTADQAISKMIERFNFAAKKSKLDQGITGYSPYQLLIIASMVQSEGDPEDFAKVSRVIFNRLEIGMPLQINATIDYALNLRGNIRLPYKRLEINSKFNTYKYRGLPPTPISNPGEEAMAATVNPVAGNWLYYVTVKPGDTRFTRSYEEFIGWANEFRKNEKAGLFE</sequence>
<dbReference type="PANTHER" id="PTHR30518:SF2">
    <property type="entry name" value="ENDOLYTIC MUREIN TRANSGLYCOSYLASE"/>
    <property type="match status" value="1"/>
</dbReference>
<keyword evidence="4" id="KW-0472">Membrane</keyword>
<evidence type="ECO:0000313" key="7">
    <source>
        <dbReference type="EMBL" id="CAB4588453.1"/>
    </source>
</evidence>
<keyword evidence="5" id="KW-0456">Lyase</keyword>
<keyword evidence="6" id="KW-0961">Cell wall biogenesis/degradation</keyword>
<dbReference type="PANTHER" id="PTHR30518">
    <property type="entry name" value="ENDOLYTIC MUREIN TRANSGLYCOSYLASE"/>
    <property type="match status" value="1"/>
</dbReference>
<keyword evidence="3" id="KW-1133">Transmembrane helix</keyword>